<organism evidence="2 3">
    <name type="scientific">Lentinus brumalis</name>
    <dbReference type="NCBI Taxonomy" id="2498619"/>
    <lineage>
        <taxon>Eukaryota</taxon>
        <taxon>Fungi</taxon>
        <taxon>Dikarya</taxon>
        <taxon>Basidiomycota</taxon>
        <taxon>Agaricomycotina</taxon>
        <taxon>Agaricomycetes</taxon>
        <taxon>Polyporales</taxon>
        <taxon>Polyporaceae</taxon>
        <taxon>Lentinus</taxon>
    </lineage>
</organism>
<gene>
    <name evidence="2" type="ORF">OH76DRAFT_879276</name>
</gene>
<feature type="region of interest" description="Disordered" evidence="1">
    <location>
        <begin position="16"/>
        <end position="38"/>
    </location>
</feature>
<reference evidence="2 3" key="1">
    <citation type="journal article" date="2018" name="Biotechnol. Biofuels">
        <title>Integrative visual omics of the white-rot fungus Polyporus brumalis exposes the biotechnological potential of its oxidative enzymes for delignifying raw plant biomass.</title>
        <authorList>
            <person name="Miyauchi S."/>
            <person name="Rancon A."/>
            <person name="Drula E."/>
            <person name="Hage H."/>
            <person name="Chaduli D."/>
            <person name="Favel A."/>
            <person name="Grisel S."/>
            <person name="Henrissat B."/>
            <person name="Herpoel-Gimbert I."/>
            <person name="Ruiz-Duenas F.J."/>
            <person name="Chevret D."/>
            <person name="Hainaut M."/>
            <person name="Lin J."/>
            <person name="Wang M."/>
            <person name="Pangilinan J."/>
            <person name="Lipzen A."/>
            <person name="Lesage-Meessen L."/>
            <person name="Navarro D."/>
            <person name="Riley R."/>
            <person name="Grigoriev I.V."/>
            <person name="Zhou S."/>
            <person name="Raouche S."/>
            <person name="Rosso M.N."/>
        </authorList>
    </citation>
    <scope>NUCLEOTIDE SEQUENCE [LARGE SCALE GENOMIC DNA]</scope>
    <source>
        <strain evidence="2 3">BRFM 1820</strain>
    </source>
</reference>
<accession>A0A371DRS1</accession>
<dbReference type="AlphaFoldDB" id="A0A371DRS1"/>
<feature type="compositionally biased region" description="Basic residues" evidence="1">
    <location>
        <begin position="178"/>
        <end position="191"/>
    </location>
</feature>
<protein>
    <submittedName>
        <fullName evidence="2">Uncharacterized protein</fullName>
    </submittedName>
</protein>
<dbReference type="EMBL" id="KZ857383">
    <property type="protein sequence ID" value="RDX55239.1"/>
    <property type="molecule type" value="Genomic_DNA"/>
</dbReference>
<evidence type="ECO:0000313" key="3">
    <source>
        <dbReference type="Proteomes" id="UP000256964"/>
    </source>
</evidence>
<feature type="compositionally biased region" description="Polar residues" evidence="1">
    <location>
        <begin position="78"/>
        <end position="89"/>
    </location>
</feature>
<proteinExistence type="predicted"/>
<evidence type="ECO:0000313" key="2">
    <source>
        <dbReference type="EMBL" id="RDX55239.1"/>
    </source>
</evidence>
<evidence type="ECO:0000256" key="1">
    <source>
        <dbReference type="SAM" id="MobiDB-lite"/>
    </source>
</evidence>
<dbReference type="OrthoDB" id="10648737at2759"/>
<feature type="region of interest" description="Disordered" evidence="1">
    <location>
        <begin position="74"/>
        <end position="199"/>
    </location>
</feature>
<name>A0A371DRS1_9APHY</name>
<dbReference type="Proteomes" id="UP000256964">
    <property type="component" value="Unassembled WGS sequence"/>
</dbReference>
<sequence length="199" mass="21068">MRRACSLSPTIRAGIPRLPLRGRSRRGVPDSPGNGSSRSAHCVNVYSIIFLASGLSDASFIDLNFSGSWTGARACPSGQDSRLQQQRSVQRPLGRSEVGGAIRDAWNQGSAPPTLPRSIQHAPPAGDGHGILRSLIRPAAPASSCGSCPPGRSEALEAGPGNKREQARGCGATIRQRPDHRRPSQHGRWKARAPTVECG</sequence>
<keyword evidence="3" id="KW-1185">Reference proteome</keyword>